<sequence length="208" mass="23695">SGESSRGRDSESILEKIADVQTKVVVDKEHLGSVLKALKQEKQLNQQKISDKIGFYINSAYNRGYSIPIDSFEKLKNLANSINKNLKYERLVQKNVYDIKSMQKLASIVGNLKTGEPGKCLSETYQGMNKTLKWECGKCGKEWEAQPNGIVYQQNWCTKCSGRETWSYDQMIALAKVRGLEKTGVEGKFLTTKEMYENQKSPDRSKYQ</sequence>
<dbReference type="AlphaFoldDB" id="X1RPU4"/>
<accession>X1RPU4</accession>
<proteinExistence type="predicted"/>
<dbReference type="EMBL" id="BARW01012298">
    <property type="protein sequence ID" value="GAI82678.1"/>
    <property type="molecule type" value="Genomic_DNA"/>
</dbReference>
<gene>
    <name evidence="1" type="ORF">S12H4_23246</name>
</gene>
<reference evidence="1" key="1">
    <citation type="journal article" date="2014" name="Front. Microbiol.">
        <title>High frequency of phylogenetically diverse reductive dehalogenase-homologous genes in deep subseafloor sedimentary metagenomes.</title>
        <authorList>
            <person name="Kawai M."/>
            <person name="Futagami T."/>
            <person name="Toyoda A."/>
            <person name="Takaki Y."/>
            <person name="Nishi S."/>
            <person name="Hori S."/>
            <person name="Arai W."/>
            <person name="Tsubouchi T."/>
            <person name="Morono Y."/>
            <person name="Uchiyama I."/>
            <person name="Ito T."/>
            <person name="Fujiyama A."/>
            <person name="Inagaki F."/>
            <person name="Takami H."/>
        </authorList>
    </citation>
    <scope>NUCLEOTIDE SEQUENCE</scope>
    <source>
        <strain evidence="1">Expedition CK06-06</strain>
    </source>
</reference>
<evidence type="ECO:0000313" key="1">
    <source>
        <dbReference type="EMBL" id="GAI82678.1"/>
    </source>
</evidence>
<feature type="non-terminal residue" evidence="1">
    <location>
        <position position="1"/>
    </location>
</feature>
<name>X1RPU4_9ZZZZ</name>
<protein>
    <submittedName>
        <fullName evidence="1">Uncharacterized protein</fullName>
    </submittedName>
</protein>
<feature type="non-terminal residue" evidence="1">
    <location>
        <position position="208"/>
    </location>
</feature>
<organism evidence="1">
    <name type="scientific">marine sediment metagenome</name>
    <dbReference type="NCBI Taxonomy" id="412755"/>
    <lineage>
        <taxon>unclassified sequences</taxon>
        <taxon>metagenomes</taxon>
        <taxon>ecological metagenomes</taxon>
    </lineage>
</organism>
<comment type="caution">
    <text evidence="1">The sequence shown here is derived from an EMBL/GenBank/DDBJ whole genome shotgun (WGS) entry which is preliminary data.</text>
</comment>